<dbReference type="GO" id="GO:0031514">
    <property type="term" value="C:motile cilium"/>
    <property type="evidence" value="ECO:0007669"/>
    <property type="project" value="TreeGrafter"/>
</dbReference>
<gene>
    <name evidence="7" type="ORF">PPERSA_01009</name>
</gene>
<dbReference type="GO" id="GO:0005856">
    <property type="term" value="C:cytoskeleton"/>
    <property type="evidence" value="ECO:0007669"/>
    <property type="project" value="UniProtKB-SubCell"/>
</dbReference>
<dbReference type="InterPro" id="IPR042618">
    <property type="entry name" value="IQCG"/>
</dbReference>
<dbReference type="PANTHER" id="PTHR14871:SF1">
    <property type="entry name" value="DYNEIN REGULATORY COMPLEX PROTEIN 9"/>
    <property type="match status" value="1"/>
</dbReference>
<evidence type="ECO:0000313" key="8">
    <source>
        <dbReference type="Proteomes" id="UP000054937"/>
    </source>
</evidence>
<organism evidence="7 8">
    <name type="scientific">Pseudocohnilembus persalinus</name>
    <name type="common">Ciliate</name>
    <dbReference type="NCBI Taxonomy" id="266149"/>
    <lineage>
        <taxon>Eukaryota</taxon>
        <taxon>Sar</taxon>
        <taxon>Alveolata</taxon>
        <taxon>Ciliophora</taxon>
        <taxon>Intramacronucleata</taxon>
        <taxon>Oligohymenophorea</taxon>
        <taxon>Scuticociliatia</taxon>
        <taxon>Philasterida</taxon>
        <taxon>Pseudocohnilembidae</taxon>
        <taxon>Pseudocohnilembus</taxon>
    </lineage>
</organism>
<proteinExistence type="predicted"/>
<dbReference type="PANTHER" id="PTHR14871">
    <property type="entry name" value="DYNEIN REGULATORY COMPLEX PROTEIN 9"/>
    <property type="match status" value="1"/>
</dbReference>
<reference evidence="7 8" key="1">
    <citation type="journal article" date="2015" name="Sci. Rep.">
        <title>Genome of the facultative scuticociliatosis pathogen Pseudocohnilembus persalinus provides insight into its virulence through horizontal gene transfer.</title>
        <authorList>
            <person name="Xiong J."/>
            <person name="Wang G."/>
            <person name="Cheng J."/>
            <person name="Tian M."/>
            <person name="Pan X."/>
            <person name="Warren A."/>
            <person name="Jiang C."/>
            <person name="Yuan D."/>
            <person name="Miao W."/>
        </authorList>
    </citation>
    <scope>NUCLEOTIDE SEQUENCE [LARGE SCALE GENOMIC DNA]</scope>
    <source>
        <strain evidence="7">36N120E</strain>
    </source>
</reference>
<evidence type="ECO:0000256" key="5">
    <source>
        <dbReference type="ARBA" id="ARBA00023273"/>
    </source>
</evidence>
<dbReference type="EMBL" id="LDAU01000102">
    <property type="protein sequence ID" value="KRX05931.1"/>
    <property type="molecule type" value="Genomic_DNA"/>
</dbReference>
<dbReference type="OrthoDB" id="304378at2759"/>
<keyword evidence="3" id="KW-0963">Cytoplasm</keyword>
<keyword evidence="8" id="KW-1185">Reference proteome</keyword>
<dbReference type="Proteomes" id="UP000054937">
    <property type="component" value="Unassembled WGS sequence"/>
</dbReference>
<keyword evidence="6" id="KW-0175">Coiled coil</keyword>
<dbReference type="OMA" id="ESKMHFY"/>
<feature type="coiled-coil region" evidence="6">
    <location>
        <begin position="111"/>
        <end position="211"/>
    </location>
</feature>
<feature type="coiled-coil region" evidence="6">
    <location>
        <begin position="255"/>
        <end position="347"/>
    </location>
</feature>
<evidence type="ECO:0000256" key="2">
    <source>
        <dbReference type="ARBA" id="ARBA00004316"/>
    </source>
</evidence>
<keyword evidence="4" id="KW-0206">Cytoskeleton</keyword>
<evidence type="ECO:0000256" key="4">
    <source>
        <dbReference type="ARBA" id="ARBA00023212"/>
    </source>
</evidence>
<evidence type="ECO:0000256" key="1">
    <source>
        <dbReference type="ARBA" id="ARBA00004245"/>
    </source>
</evidence>
<protein>
    <recommendedName>
        <fullName evidence="9">Dynein regulatory complex protein 9</fullName>
    </recommendedName>
</protein>
<name>A0A0V0QUL2_PSEPJ</name>
<dbReference type="GO" id="GO:0044782">
    <property type="term" value="P:cilium organization"/>
    <property type="evidence" value="ECO:0007669"/>
    <property type="project" value="TreeGrafter"/>
</dbReference>
<dbReference type="InParanoid" id="A0A0V0QUL2"/>
<evidence type="ECO:0000256" key="6">
    <source>
        <dbReference type="SAM" id="Coils"/>
    </source>
</evidence>
<sequence length="374" mass="44943">MNQIDQAKLVIILNDTTKRLTLLDRISQTVTDDISSELAGWEISKLLEQQYKLENKYAELVLKRTSLTGIEKKPKLLETQEEVKEVAKMLKDSTKKLTRLFKENPDIEKDAQKVKLDRSQLKEILEDLIELTSQNGGFNKFQQKTTQELENQDQLRRLIQTEKELNQEIKRLTQEQQKEFRDYQIEQQEKNEKIQKLKEELMEKKSQAKLSREYDEKNKRAAADSKIRMQEYQQKLELNKIHELEQKRKTEQQVHEQLRMYLENKEREIKRESEEWANKTRLNGERLDEEISALEEEKQRRLVELEELRTRKQKEALAQKEQEEKELQEIEERKQKELQQIRKDNAIKLIQNEFIEWKEAGGGKKKKKKKKKKA</sequence>
<dbReference type="AlphaFoldDB" id="A0A0V0QUL2"/>
<comment type="caution">
    <text evidence="7">The sequence shown here is derived from an EMBL/GenBank/DDBJ whole genome shotgun (WGS) entry which is preliminary data.</text>
</comment>
<keyword evidence="5" id="KW-0966">Cell projection</keyword>
<comment type="subcellular location">
    <subcellularLocation>
        <location evidence="2">Cell projection</location>
    </subcellularLocation>
    <subcellularLocation>
        <location evidence="1">Cytoplasm</location>
        <location evidence="1">Cytoskeleton</location>
    </subcellularLocation>
</comment>
<evidence type="ECO:0008006" key="9">
    <source>
        <dbReference type="Google" id="ProtNLM"/>
    </source>
</evidence>
<evidence type="ECO:0000313" key="7">
    <source>
        <dbReference type="EMBL" id="KRX05931.1"/>
    </source>
</evidence>
<dbReference type="GO" id="GO:0005737">
    <property type="term" value="C:cytoplasm"/>
    <property type="evidence" value="ECO:0007669"/>
    <property type="project" value="TreeGrafter"/>
</dbReference>
<evidence type="ECO:0000256" key="3">
    <source>
        <dbReference type="ARBA" id="ARBA00022490"/>
    </source>
</evidence>
<accession>A0A0V0QUL2</accession>